<dbReference type="InterPro" id="IPR024456">
    <property type="entry name" value="Integrase_catalytic_putative"/>
</dbReference>
<accession>A0A0F9UFV7</accession>
<protein>
    <recommendedName>
        <fullName evidence="1">Integrase catalytic domain-containing protein</fullName>
    </recommendedName>
</protein>
<gene>
    <name evidence="2" type="ORF">LCGC14_0226850</name>
</gene>
<evidence type="ECO:0000259" key="1">
    <source>
        <dbReference type="Pfam" id="PF12835"/>
    </source>
</evidence>
<feature type="domain" description="Integrase catalytic" evidence="1">
    <location>
        <begin position="133"/>
        <end position="279"/>
    </location>
</feature>
<dbReference type="Pfam" id="PF12835">
    <property type="entry name" value="Integrase_1"/>
    <property type="match status" value="1"/>
</dbReference>
<sequence length="326" mass="36884">MKKPQKPCNKRNYGYGRQLRYAMCRALTLFYGDQDHFGTRRTHQYRVRIFARYCMRQGVVEARLISQSTLDSYGEYLKSRLQGEYVWRDGTTDKPISAPYAHNLISTANTALYAMRGNAKIEISALQALATSRRYVREVPARADQHAVTQAVAKMVSKGDRRGAAVALLARNWGMRAQEATLQDLQRMRHEILTTGRAWILQGCKGGRQSADRWVSSTPARLEAIEFALQTLPIGSRCLLDKTETVKVFYQRELNRCRRVLRSFGVVSYRELRAAFAADVYQSITGVLPMSGVHVPRDLDKKARAEVARVLGHGRIQVSSGYVGGY</sequence>
<proteinExistence type="predicted"/>
<organism evidence="2">
    <name type="scientific">marine sediment metagenome</name>
    <dbReference type="NCBI Taxonomy" id="412755"/>
    <lineage>
        <taxon>unclassified sequences</taxon>
        <taxon>metagenomes</taxon>
        <taxon>ecological metagenomes</taxon>
    </lineage>
</organism>
<dbReference type="AlphaFoldDB" id="A0A0F9UFV7"/>
<evidence type="ECO:0000313" key="2">
    <source>
        <dbReference type="EMBL" id="KKN90544.1"/>
    </source>
</evidence>
<dbReference type="EMBL" id="LAZR01000109">
    <property type="protein sequence ID" value="KKN90544.1"/>
    <property type="molecule type" value="Genomic_DNA"/>
</dbReference>
<reference evidence="2" key="1">
    <citation type="journal article" date="2015" name="Nature">
        <title>Complex archaea that bridge the gap between prokaryotes and eukaryotes.</title>
        <authorList>
            <person name="Spang A."/>
            <person name="Saw J.H."/>
            <person name="Jorgensen S.L."/>
            <person name="Zaremba-Niedzwiedzka K."/>
            <person name="Martijn J."/>
            <person name="Lind A.E."/>
            <person name="van Eijk R."/>
            <person name="Schleper C."/>
            <person name="Guy L."/>
            <person name="Ettema T.J."/>
        </authorList>
    </citation>
    <scope>NUCLEOTIDE SEQUENCE</scope>
</reference>
<comment type="caution">
    <text evidence="2">The sequence shown here is derived from an EMBL/GenBank/DDBJ whole genome shotgun (WGS) entry which is preliminary data.</text>
</comment>
<name>A0A0F9UFV7_9ZZZZ</name>